<gene>
    <name evidence="6" type="ORF">GCM10010994_35550</name>
</gene>
<reference evidence="6" key="2">
    <citation type="submission" date="2020-09" db="EMBL/GenBank/DDBJ databases">
        <authorList>
            <person name="Sun Q."/>
            <person name="Zhou Y."/>
        </authorList>
    </citation>
    <scope>NUCLEOTIDE SEQUENCE</scope>
    <source>
        <strain evidence="6">CGMCC 1.12919</strain>
    </source>
</reference>
<evidence type="ECO:0000256" key="2">
    <source>
        <dbReference type="ARBA" id="ARBA00011915"/>
    </source>
</evidence>
<organism evidence="6 7">
    <name type="scientific">Chelatococcus reniformis</name>
    <dbReference type="NCBI Taxonomy" id="1494448"/>
    <lineage>
        <taxon>Bacteria</taxon>
        <taxon>Pseudomonadati</taxon>
        <taxon>Pseudomonadota</taxon>
        <taxon>Alphaproteobacteria</taxon>
        <taxon>Hyphomicrobiales</taxon>
        <taxon>Chelatococcaceae</taxon>
        <taxon>Chelatococcus</taxon>
    </lineage>
</organism>
<feature type="domain" description="Enoyl-CoA hydratase/isomerase" evidence="5">
    <location>
        <begin position="57"/>
        <end position="379"/>
    </location>
</feature>
<evidence type="ECO:0000256" key="3">
    <source>
        <dbReference type="ARBA" id="ARBA00022801"/>
    </source>
</evidence>
<evidence type="ECO:0000256" key="4">
    <source>
        <dbReference type="SAM" id="MobiDB-lite"/>
    </source>
</evidence>
<dbReference type="GO" id="GO:0005829">
    <property type="term" value="C:cytosol"/>
    <property type="evidence" value="ECO:0007669"/>
    <property type="project" value="TreeGrafter"/>
</dbReference>
<dbReference type="EMBL" id="BMGG01000006">
    <property type="protein sequence ID" value="GGC74074.1"/>
    <property type="molecule type" value="Genomic_DNA"/>
</dbReference>
<evidence type="ECO:0000259" key="5">
    <source>
        <dbReference type="Pfam" id="PF16113"/>
    </source>
</evidence>
<dbReference type="AlphaFoldDB" id="A0A916UJ51"/>
<keyword evidence="3 6" id="KW-0378">Hydrolase</keyword>
<feature type="compositionally biased region" description="Polar residues" evidence="4">
    <location>
        <begin position="21"/>
        <end position="40"/>
    </location>
</feature>
<dbReference type="InterPro" id="IPR029045">
    <property type="entry name" value="ClpP/crotonase-like_dom_sf"/>
</dbReference>
<protein>
    <recommendedName>
        <fullName evidence="2">3-hydroxyisobutyryl-CoA hydrolase</fullName>
        <ecNumber evidence="2">3.1.2.4</ecNumber>
    </recommendedName>
</protein>
<reference evidence="6" key="1">
    <citation type="journal article" date="2014" name="Int. J. Syst. Evol. Microbiol.">
        <title>Complete genome sequence of Corynebacterium casei LMG S-19264T (=DSM 44701T), isolated from a smear-ripened cheese.</title>
        <authorList>
            <consortium name="US DOE Joint Genome Institute (JGI-PGF)"/>
            <person name="Walter F."/>
            <person name="Albersmeier A."/>
            <person name="Kalinowski J."/>
            <person name="Ruckert C."/>
        </authorList>
    </citation>
    <scope>NUCLEOTIDE SEQUENCE</scope>
    <source>
        <strain evidence="6">CGMCC 1.12919</strain>
    </source>
</reference>
<dbReference type="GO" id="GO:0003860">
    <property type="term" value="F:3-hydroxyisobutyryl-CoA hydrolase activity"/>
    <property type="evidence" value="ECO:0007669"/>
    <property type="project" value="UniProtKB-EC"/>
</dbReference>
<evidence type="ECO:0000256" key="1">
    <source>
        <dbReference type="ARBA" id="ARBA00001709"/>
    </source>
</evidence>
<sequence length="389" mass="41424">MLGVRTCAVDVVAASHHSPPQLKSSGETIGTSGVQNGQDNQIRQNDEVLCERRGAAGVVVLNRPKALNALTLGMVRGLRAALDAWEHDDQVKHVVVVGAGDRAFCAGGDIRTLYEQGRSGRGADALTFWREEYQLNVRIKEYGKPYVALVEGIVMGGGFGVSVHGSHRVAGERFTFAMPEVGIGFFPDVGATYVLPRLPGEIGTCLALTGDRVGQAESLALGLATHATASGDLALLRDKLIAGEPVASVLEGLDAEPKNSPLMAEQDLIDHCFSAPTVAEILARLDEAAPGSPFAAKTAGTIRTKSPTSLALTLAQMRRGRGIGFREAMQLEYRIVSRIAQGHDFYEGVRAVIVDKDQAPKWQPGELDQVSPADIEAYFAPLGADELSF</sequence>
<dbReference type="Pfam" id="PF16113">
    <property type="entry name" value="ECH_2"/>
    <property type="match status" value="1"/>
</dbReference>
<keyword evidence="7" id="KW-1185">Reference proteome</keyword>
<proteinExistence type="predicted"/>
<feature type="region of interest" description="Disordered" evidence="4">
    <location>
        <begin position="15"/>
        <end position="40"/>
    </location>
</feature>
<evidence type="ECO:0000313" key="6">
    <source>
        <dbReference type="EMBL" id="GGC74074.1"/>
    </source>
</evidence>
<dbReference type="InterPro" id="IPR045004">
    <property type="entry name" value="ECH_dom"/>
</dbReference>
<comment type="caution">
    <text evidence="6">The sequence shown here is derived from an EMBL/GenBank/DDBJ whole genome shotgun (WGS) entry which is preliminary data.</text>
</comment>
<dbReference type="PANTHER" id="PTHR43176:SF3">
    <property type="entry name" value="3-HYDROXYISOBUTYRYL-COA HYDROLASE, MITOCHONDRIAL"/>
    <property type="match status" value="1"/>
</dbReference>
<dbReference type="EC" id="3.1.2.4" evidence="2"/>
<dbReference type="Proteomes" id="UP000637002">
    <property type="component" value="Unassembled WGS sequence"/>
</dbReference>
<dbReference type="CDD" id="cd06558">
    <property type="entry name" value="crotonase-like"/>
    <property type="match status" value="1"/>
</dbReference>
<accession>A0A916UJ51</accession>
<dbReference type="GO" id="GO:0006574">
    <property type="term" value="P:L-valine catabolic process"/>
    <property type="evidence" value="ECO:0007669"/>
    <property type="project" value="TreeGrafter"/>
</dbReference>
<dbReference type="Gene3D" id="3.90.226.10">
    <property type="entry name" value="2-enoyl-CoA Hydratase, Chain A, domain 1"/>
    <property type="match status" value="1"/>
</dbReference>
<dbReference type="PANTHER" id="PTHR43176">
    <property type="entry name" value="3-HYDROXYISOBUTYRYL-COA HYDROLASE-RELATED"/>
    <property type="match status" value="1"/>
</dbReference>
<name>A0A916UJ51_9HYPH</name>
<dbReference type="NCBIfam" id="NF004127">
    <property type="entry name" value="PRK05617.1"/>
    <property type="match status" value="1"/>
</dbReference>
<dbReference type="SUPFAM" id="SSF52096">
    <property type="entry name" value="ClpP/crotonase"/>
    <property type="match status" value="1"/>
</dbReference>
<evidence type="ECO:0000313" key="7">
    <source>
        <dbReference type="Proteomes" id="UP000637002"/>
    </source>
</evidence>
<comment type="catalytic activity">
    <reaction evidence="1">
        <text>3-hydroxy-2-methylpropanoyl-CoA + H2O = 3-hydroxy-2-methylpropanoate + CoA + H(+)</text>
        <dbReference type="Rhea" id="RHEA:20888"/>
        <dbReference type="ChEBI" id="CHEBI:11805"/>
        <dbReference type="ChEBI" id="CHEBI:15377"/>
        <dbReference type="ChEBI" id="CHEBI:15378"/>
        <dbReference type="ChEBI" id="CHEBI:57287"/>
        <dbReference type="ChEBI" id="CHEBI:57340"/>
        <dbReference type="EC" id="3.1.2.4"/>
    </reaction>
</comment>
<dbReference type="InterPro" id="IPR032259">
    <property type="entry name" value="HIBYL-CoA-H"/>
</dbReference>